<protein>
    <submittedName>
        <fullName evidence="2">Uncharacterized protein</fullName>
    </submittedName>
</protein>
<feature type="region of interest" description="Disordered" evidence="1">
    <location>
        <begin position="1"/>
        <end position="25"/>
    </location>
</feature>
<organism evidence="2 3">
    <name type="scientific">Caldibacillus debilis</name>
    <dbReference type="NCBI Taxonomy" id="301148"/>
    <lineage>
        <taxon>Bacteria</taxon>
        <taxon>Bacillati</taxon>
        <taxon>Bacillota</taxon>
        <taxon>Bacilli</taxon>
        <taxon>Bacillales</taxon>
        <taxon>Bacillaceae</taxon>
        <taxon>Caldibacillus</taxon>
    </lineage>
</organism>
<evidence type="ECO:0000313" key="2">
    <source>
        <dbReference type="EMBL" id="REJ29053.1"/>
    </source>
</evidence>
<name>A0A3E0K5B0_9BACI</name>
<accession>A0A3E0K5B0</accession>
<sequence>MGKGRPHLSENGANGSARNPMRKAGGASIWLRKTGGMAVFNVRLARKLAGWAAFNPPSDMNGKGGSGGSGVFCGGRAFCLQASGGRPGPA</sequence>
<dbReference type="AlphaFoldDB" id="A0A3E0K5B0"/>
<evidence type="ECO:0000256" key="1">
    <source>
        <dbReference type="SAM" id="MobiDB-lite"/>
    </source>
</evidence>
<dbReference type="EMBL" id="QEWE01000015">
    <property type="protein sequence ID" value="REJ29053.1"/>
    <property type="molecule type" value="Genomic_DNA"/>
</dbReference>
<reference evidence="2 3" key="1">
    <citation type="submission" date="2018-03" db="EMBL/GenBank/DDBJ databases">
        <authorList>
            <person name="Keele B.F."/>
        </authorList>
    </citation>
    <scope>NUCLEOTIDE SEQUENCE [LARGE SCALE GENOMIC DNA]</scope>
    <source>
        <strain evidence="2">ZCTH4_d</strain>
    </source>
</reference>
<gene>
    <name evidence="2" type="ORF">C6P37_07415</name>
</gene>
<evidence type="ECO:0000313" key="3">
    <source>
        <dbReference type="Proteomes" id="UP000257014"/>
    </source>
</evidence>
<dbReference type="Proteomes" id="UP000257014">
    <property type="component" value="Unassembled WGS sequence"/>
</dbReference>
<comment type="caution">
    <text evidence="2">The sequence shown here is derived from an EMBL/GenBank/DDBJ whole genome shotgun (WGS) entry which is preliminary data.</text>
</comment>
<proteinExistence type="predicted"/>